<accession>A0A1L9V7T8</accession>
<proteinExistence type="predicted"/>
<dbReference type="Proteomes" id="UP000184300">
    <property type="component" value="Unassembled WGS sequence"/>
</dbReference>
<evidence type="ECO:0000313" key="3">
    <source>
        <dbReference type="Proteomes" id="UP000184300"/>
    </source>
</evidence>
<name>A0A1L9V7T8_ASPGL</name>
<keyword evidence="1" id="KW-1133">Transmembrane helix</keyword>
<feature type="transmembrane region" description="Helical" evidence="1">
    <location>
        <begin position="6"/>
        <end position="23"/>
    </location>
</feature>
<evidence type="ECO:0000256" key="1">
    <source>
        <dbReference type="SAM" id="Phobius"/>
    </source>
</evidence>
<keyword evidence="1" id="KW-0812">Transmembrane</keyword>
<dbReference type="GeneID" id="34466726"/>
<keyword evidence="3" id="KW-1185">Reference proteome</keyword>
<reference evidence="3" key="1">
    <citation type="journal article" date="2017" name="Genome Biol.">
        <title>Comparative genomics reveals high biological diversity and specific adaptations in the industrially and medically important fungal genus Aspergillus.</title>
        <authorList>
            <person name="de Vries R.P."/>
            <person name="Riley R."/>
            <person name="Wiebenga A."/>
            <person name="Aguilar-Osorio G."/>
            <person name="Amillis S."/>
            <person name="Uchima C.A."/>
            <person name="Anderluh G."/>
            <person name="Asadollahi M."/>
            <person name="Askin M."/>
            <person name="Barry K."/>
            <person name="Battaglia E."/>
            <person name="Bayram O."/>
            <person name="Benocci T."/>
            <person name="Braus-Stromeyer S.A."/>
            <person name="Caldana C."/>
            <person name="Canovas D."/>
            <person name="Cerqueira G.C."/>
            <person name="Chen F."/>
            <person name="Chen W."/>
            <person name="Choi C."/>
            <person name="Clum A."/>
            <person name="Dos Santos R.A."/>
            <person name="Damasio A.R."/>
            <person name="Diallinas G."/>
            <person name="Emri T."/>
            <person name="Fekete E."/>
            <person name="Flipphi M."/>
            <person name="Freyberg S."/>
            <person name="Gallo A."/>
            <person name="Gournas C."/>
            <person name="Habgood R."/>
            <person name="Hainaut M."/>
            <person name="Harispe M.L."/>
            <person name="Henrissat B."/>
            <person name="Hilden K.S."/>
            <person name="Hope R."/>
            <person name="Hossain A."/>
            <person name="Karabika E."/>
            <person name="Karaffa L."/>
            <person name="Karanyi Z."/>
            <person name="Krasevec N."/>
            <person name="Kuo A."/>
            <person name="Kusch H."/>
            <person name="LaButti K."/>
            <person name="Lagendijk E.L."/>
            <person name="Lapidus A."/>
            <person name="Levasseur A."/>
            <person name="Lindquist E."/>
            <person name="Lipzen A."/>
            <person name="Logrieco A.F."/>
            <person name="MacCabe A."/>
            <person name="Maekelae M.R."/>
            <person name="Malavazi I."/>
            <person name="Melin P."/>
            <person name="Meyer V."/>
            <person name="Mielnichuk N."/>
            <person name="Miskei M."/>
            <person name="Molnar A.P."/>
            <person name="Mule G."/>
            <person name="Ngan C.Y."/>
            <person name="Orejas M."/>
            <person name="Orosz E."/>
            <person name="Ouedraogo J.P."/>
            <person name="Overkamp K.M."/>
            <person name="Park H.-S."/>
            <person name="Perrone G."/>
            <person name="Piumi F."/>
            <person name="Punt P.J."/>
            <person name="Ram A.F."/>
            <person name="Ramon A."/>
            <person name="Rauscher S."/>
            <person name="Record E."/>
            <person name="Riano-Pachon D.M."/>
            <person name="Robert V."/>
            <person name="Roehrig J."/>
            <person name="Ruller R."/>
            <person name="Salamov A."/>
            <person name="Salih N.S."/>
            <person name="Samson R.A."/>
            <person name="Sandor E."/>
            <person name="Sanguinetti M."/>
            <person name="Schuetze T."/>
            <person name="Sepcic K."/>
            <person name="Shelest E."/>
            <person name="Sherlock G."/>
            <person name="Sophianopoulou V."/>
            <person name="Squina F.M."/>
            <person name="Sun H."/>
            <person name="Susca A."/>
            <person name="Todd R.B."/>
            <person name="Tsang A."/>
            <person name="Unkles S.E."/>
            <person name="van de Wiele N."/>
            <person name="van Rossen-Uffink D."/>
            <person name="Oliveira J.V."/>
            <person name="Vesth T.C."/>
            <person name="Visser J."/>
            <person name="Yu J.-H."/>
            <person name="Zhou M."/>
            <person name="Andersen M.R."/>
            <person name="Archer D.B."/>
            <person name="Baker S.E."/>
            <person name="Benoit I."/>
            <person name="Brakhage A.A."/>
            <person name="Braus G.H."/>
            <person name="Fischer R."/>
            <person name="Frisvad J.C."/>
            <person name="Goldman G.H."/>
            <person name="Houbraken J."/>
            <person name="Oakley B."/>
            <person name="Pocsi I."/>
            <person name="Scazzocchio C."/>
            <person name="Seiboth B."/>
            <person name="vanKuyk P.A."/>
            <person name="Wortman J."/>
            <person name="Dyer P.S."/>
            <person name="Grigoriev I.V."/>
        </authorList>
    </citation>
    <scope>NUCLEOTIDE SEQUENCE [LARGE SCALE GENOMIC DNA]</scope>
    <source>
        <strain evidence="3">CBS 516.65</strain>
    </source>
</reference>
<dbReference type="AlphaFoldDB" id="A0A1L9V7T8"/>
<dbReference type="RefSeq" id="XP_022396684.1">
    <property type="nucleotide sequence ID" value="XM_022550466.1"/>
</dbReference>
<sequence length="159" mass="18278">MLNTPVLVHCVTAYLYLHTNSIVNINRKYKSRFTTAANHGIGPNTVSTFHRTVMKIEIPTPSLHWPIQAAAWPKKATMDTRQFIFYPVKFSVRRAPWFPGTKPDISLRSDAWTLFLLAYMFPLGLVWAIFPVFDMVFCVYRNGPSAFSEWGLAWPLLLL</sequence>
<gene>
    <name evidence="2" type="ORF">ASPGLDRAFT_894019</name>
</gene>
<dbReference type="EMBL" id="KV878913">
    <property type="protein sequence ID" value="OJJ79986.1"/>
    <property type="molecule type" value="Genomic_DNA"/>
</dbReference>
<feature type="transmembrane region" description="Helical" evidence="1">
    <location>
        <begin position="111"/>
        <end position="130"/>
    </location>
</feature>
<evidence type="ECO:0000313" key="2">
    <source>
        <dbReference type="EMBL" id="OJJ79986.1"/>
    </source>
</evidence>
<keyword evidence="1" id="KW-0472">Membrane</keyword>
<organism evidence="2 3">
    <name type="scientific">Aspergillus glaucus CBS 516.65</name>
    <dbReference type="NCBI Taxonomy" id="1160497"/>
    <lineage>
        <taxon>Eukaryota</taxon>
        <taxon>Fungi</taxon>
        <taxon>Dikarya</taxon>
        <taxon>Ascomycota</taxon>
        <taxon>Pezizomycotina</taxon>
        <taxon>Eurotiomycetes</taxon>
        <taxon>Eurotiomycetidae</taxon>
        <taxon>Eurotiales</taxon>
        <taxon>Aspergillaceae</taxon>
        <taxon>Aspergillus</taxon>
        <taxon>Aspergillus subgen. Aspergillus</taxon>
    </lineage>
</organism>
<dbReference type="VEuPathDB" id="FungiDB:ASPGLDRAFT_894019"/>
<protein>
    <submittedName>
        <fullName evidence="2">Uncharacterized protein</fullName>
    </submittedName>
</protein>